<dbReference type="Proteomes" id="UP000014680">
    <property type="component" value="Unassembled WGS sequence"/>
</dbReference>
<dbReference type="RefSeq" id="XP_004254288.1">
    <property type="nucleotide sequence ID" value="XM_004254240.1"/>
</dbReference>
<keyword evidence="2" id="KW-0418">Kinase</keyword>
<dbReference type="GO" id="GO:0016301">
    <property type="term" value="F:kinase activity"/>
    <property type="evidence" value="ECO:0007669"/>
    <property type="project" value="UniProtKB-KW"/>
</dbReference>
<organism evidence="2 3">
    <name type="scientific">Entamoeba invadens IP1</name>
    <dbReference type="NCBI Taxonomy" id="370355"/>
    <lineage>
        <taxon>Eukaryota</taxon>
        <taxon>Amoebozoa</taxon>
        <taxon>Evosea</taxon>
        <taxon>Archamoebae</taxon>
        <taxon>Mastigamoebida</taxon>
        <taxon>Entamoebidae</taxon>
        <taxon>Entamoeba</taxon>
    </lineage>
</organism>
<feature type="non-terminal residue" evidence="2">
    <location>
        <position position="1"/>
    </location>
</feature>
<dbReference type="AlphaFoldDB" id="A0A0A1U0V9"/>
<keyword evidence="2" id="KW-0808">Transferase</keyword>
<dbReference type="EMBL" id="KB206860">
    <property type="protein sequence ID" value="ELP87517.1"/>
    <property type="molecule type" value="Genomic_DNA"/>
</dbReference>
<proteinExistence type="predicted"/>
<evidence type="ECO:0000313" key="3">
    <source>
        <dbReference type="Proteomes" id="UP000014680"/>
    </source>
</evidence>
<reference evidence="2 3" key="1">
    <citation type="submission" date="2012-10" db="EMBL/GenBank/DDBJ databases">
        <authorList>
            <person name="Zafar N."/>
            <person name="Inman J."/>
            <person name="Hall N."/>
            <person name="Lorenzi H."/>
            <person name="Caler E."/>
        </authorList>
    </citation>
    <scope>NUCLEOTIDE SEQUENCE [LARGE SCALE GENOMIC DNA]</scope>
    <source>
        <strain evidence="2 3">IP1</strain>
    </source>
</reference>
<keyword evidence="3" id="KW-1185">Reference proteome</keyword>
<feature type="signal peptide" evidence="1">
    <location>
        <begin position="1"/>
        <end position="18"/>
    </location>
</feature>
<keyword evidence="1" id="KW-0732">Signal</keyword>
<protein>
    <submittedName>
        <fullName evidence="2">Protein kinase domain containing protein</fullName>
    </submittedName>
</protein>
<sequence>MLLLLLCLSLGAVNNISCSLGCSQPCTSAYTCGACKEGYEVDNECSHCKLVDVYHSFSEENPLYVLQNGECIRVTNYIQKSGWLPESDNEIVPILIETPLTLNFDTQTKYDFGPCISRGEKQNRYRP</sequence>
<feature type="non-terminal residue" evidence="2">
    <location>
        <position position="127"/>
    </location>
</feature>
<dbReference type="GeneID" id="14886435"/>
<gene>
    <name evidence="2" type="ORF">EIN_098240</name>
</gene>
<accession>A0A0A1U0V9</accession>
<evidence type="ECO:0000256" key="1">
    <source>
        <dbReference type="SAM" id="SignalP"/>
    </source>
</evidence>
<evidence type="ECO:0000313" key="2">
    <source>
        <dbReference type="EMBL" id="ELP87517.1"/>
    </source>
</evidence>
<feature type="chain" id="PRO_5001980426" evidence="1">
    <location>
        <begin position="19"/>
        <end position="127"/>
    </location>
</feature>
<dbReference type="VEuPathDB" id="AmoebaDB:EIN_098240"/>
<name>A0A0A1U0V9_ENTIV</name>
<dbReference type="KEGG" id="eiv:EIN_098240"/>